<feature type="region of interest" description="Disordered" evidence="1">
    <location>
        <begin position="594"/>
        <end position="680"/>
    </location>
</feature>
<evidence type="ECO:0000313" key="3">
    <source>
        <dbReference type="Proteomes" id="UP000826271"/>
    </source>
</evidence>
<feature type="region of interest" description="Disordered" evidence="1">
    <location>
        <begin position="461"/>
        <end position="489"/>
    </location>
</feature>
<accession>A0AAV6Y4Z9</accession>
<dbReference type="SUPFAM" id="SSF54791">
    <property type="entry name" value="Eukaryotic type KH-domain (KH-domain type I)"/>
    <property type="match status" value="1"/>
</dbReference>
<feature type="region of interest" description="Disordered" evidence="1">
    <location>
        <begin position="384"/>
        <end position="403"/>
    </location>
</feature>
<feature type="compositionally biased region" description="Low complexity" evidence="1">
    <location>
        <begin position="19"/>
        <end position="31"/>
    </location>
</feature>
<sequence>MSTEVGHTSGHTQTTVANPSPTTSSSGPKTSMFAKKAGFVIPKNKLSGSLVPVFRGTKRGDADSIKEEATNQVHRKTKWGADLSVDTTVRKGRALAYQTRINQISQQLTSGTLVIEDDQDTISTSEFHYGKTSDHQLSSEESELLQLERRETIGEILKLNPTYKAPADYKPLLKEAKVPIPETGAKIRVYGTKSDTGMKVEVTPANGKEIDNTYEDLYVHVSADTFEKIDAAVALIELLVTPVSVNPVSTSTTTTVSDDNLDTRLSQSMPSSTIAPPLINQGTGQPYPRSLPPPQGQFQPYPQSWFSPESGLVTPANPSAPLLNNSNQVSSSPFNHSNPPPLFGPRPVITPSFTPLLQNPSIFPLGQTGGPRFTQMPLQSHFSPAGPHHNTRPAISTSPQSRLVNSPNNMISPLSGSAQSQPSMPQVPMCGPSPNILPGPAPMLPQPGNPNSFSNFDSIRPISGAIPRPQPSSSDFTFQPHRPPNAASSQVTWQSSQPTRHNITPPIQTGQAPLTPQSPFTRPVVHNMNPSPVQSFPRPQQINQPRPPILSNFAGNPMVPLVPHRHPALPGQNAHIQPRNFIPPHTINNGLGPFHPGPGNQMHIQQNHPQGPQRFPPPRQQHFGNHPGRPFSSSSGRQQVYDPFSPTSVPFNPQMGGNAPKLHGESDPEYEDLMASVGVK</sequence>
<organism evidence="2 3">
    <name type="scientific">Buddleja alternifolia</name>
    <dbReference type="NCBI Taxonomy" id="168488"/>
    <lineage>
        <taxon>Eukaryota</taxon>
        <taxon>Viridiplantae</taxon>
        <taxon>Streptophyta</taxon>
        <taxon>Embryophyta</taxon>
        <taxon>Tracheophyta</taxon>
        <taxon>Spermatophyta</taxon>
        <taxon>Magnoliopsida</taxon>
        <taxon>eudicotyledons</taxon>
        <taxon>Gunneridae</taxon>
        <taxon>Pentapetalae</taxon>
        <taxon>asterids</taxon>
        <taxon>lamiids</taxon>
        <taxon>Lamiales</taxon>
        <taxon>Scrophulariaceae</taxon>
        <taxon>Buddlejeae</taxon>
        <taxon>Buddleja</taxon>
    </lineage>
</organism>
<dbReference type="AlphaFoldDB" id="A0AAV6Y4Z9"/>
<protein>
    <recommendedName>
        <fullName evidence="4">Splicing factor 1</fullName>
    </recommendedName>
</protein>
<dbReference type="Gene3D" id="3.30.1370.10">
    <property type="entry name" value="K Homology domain, type 1"/>
    <property type="match status" value="1"/>
</dbReference>
<dbReference type="InterPro" id="IPR047086">
    <property type="entry name" value="SF1-HH_sf"/>
</dbReference>
<feature type="compositionally biased region" description="Polar residues" evidence="1">
    <location>
        <begin position="268"/>
        <end position="284"/>
    </location>
</feature>
<feature type="region of interest" description="Disordered" evidence="1">
    <location>
        <begin position="268"/>
        <end position="289"/>
    </location>
</feature>
<comment type="caution">
    <text evidence="2">The sequence shown here is derived from an EMBL/GenBank/DDBJ whole genome shotgun (WGS) entry which is preliminary data.</text>
</comment>
<reference evidence="2" key="1">
    <citation type="submission" date="2019-10" db="EMBL/GenBank/DDBJ databases">
        <authorList>
            <person name="Zhang R."/>
            <person name="Pan Y."/>
            <person name="Wang J."/>
            <person name="Ma R."/>
            <person name="Yu S."/>
        </authorList>
    </citation>
    <scope>NUCLEOTIDE SEQUENCE</scope>
    <source>
        <strain evidence="2">LA-IB0</strain>
        <tissue evidence="2">Leaf</tissue>
    </source>
</reference>
<dbReference type="InterPro" id="IPR036612">
    <property type="entry name" value="KH_dom_type_1_sf"/>
</dbReference>
<gene>
    <name evidence="2" type="ORF">BUALT_Bualt02G0012000</name>
</gene>
<dbReference type="Gene3D" id="6.10.140.1790">
    <property type="match status" value="1"/>
</dbReference>
<evidence type="ECO:0000313" key="2">
    <source>
        <dbReference type="EMBL" id="KAG8387347.1"/>
    </source>
</evidence>
<feature type="region of interest" description="Disordered" evidence="1">
    <location>
        <begin position="1"/>
        <end position="31"/>
    </location>
</feature>
<name>A0AAV6Y4Z9_9LAMI</name>
<dbReference type="GO" id="GO:0003723">
    <property type="term" value="F:RNA binding"/>
    <property type="evidence" value="ECO:0007669"/>
    <property type="project" value="InterPro"/>
</dbReference>
<dbReference type="EMBL" id="WHWC01000002">
    <property type="protein sequence ID" value="KAG8387347.1"/>
    <property type="molecule type" value="Genomic_DNA"/>
</dbReference>
<dbReference type="Proteomes" id="UP000826271">
    <property type="component" value="Unassembled WGS sequence"/>
</dbReference>
<evidence type="ECO:0008006" key="4">
    <source>
        <dbReference type="Google" id="ProtNLM"/>
    </source>
</evidence>
<feature type="compositionally biased region" description="Polar residues" evidence="1">
    <location>
        <begin position="1"/>
        <end position="18"/>
    </location>
</feature>
<proteinExistence type="predicted"/>
<keyword evidence="3" id="KW-1185">Reference proteome</keyword>
<feature type="compositionally biased region" description="Polar residues" evidence="1">
    <location>
        <begin position="393"/>
        <end position="403"/>
    </location>
</feature>
<evidence type="ECO:0000256" key="1">
    <source>
        <dbReference type="SAM" id="MobiDB-lite"/>
    </source>
</evidence>